<keyword evidence="5" id="KW-0460">Magnesium</keyword>
<keyword evidence="3" id="KW-0808">Transferase</keyword>
<name>A0A381Q489_9ZZZZ</name>
<dbReference type="PANTHER" id="PTHR12001:SF69">
    <property type="entry name" value="ALL TRANS-POLYPRENYL-DIPHOSPHATE SYNTHASE PDSS1"/>
    <property type="match status" value="1"/>
</dbReference>
<evidence type="ECO:0000256" key="4">
    <source>
        <dbReference type="ARBA" id="ARBA00022723"/>
    </source>
</evidence>
<evidence type="ECO:0000256" key="1">
    <source>
        <dbReference type="ARBA" id="ARBA00001946"/>
    </source>
</evidence>
<evidence type="ECO:0000256" key="3">
    <source>
        <dbReference type="ARBA" id="ARBA00022679"/>
    </source>
</evidence>
<dbReference type="InterPro" id="IPR008949">
    <property type="entry name" value="Isoprenoid_synthase_dom_sf"/>
</dbReference>
<evidence type="ECO:0000313" key="6">
    <source>
        <dbReference type="EMBL" id="SUZ74155.1"/>
    </source>
</evidence>
<dbReference type="PANTHER" id="PTHR12001">
    <property type="entry name" value="GERANYLGERANYL PYROPHOSPHATE SYNTHASE"/>
    <property type="match status" value="1"/>
</dbReference>
<keyword evidence="4" id="KW-0479">Metal-binding</keyword>
<proteinExistence type="inferred from homology"/>
<dbReference type="CDD" id="cd00867">
    <property type="entry name" value="Trans_IPPS"/>
    <property type="match status" value="1"/>
</dbReference>
<dbReference type="SUPFAM" id="SSF48576">
    <property type="entry name" value="Terpenoid synthases"/>
    <property type="match status" value="1"/>
</dbReference>
<organism evidence="6">
    <name type="scientific">marine metagenome</name>
    <dbReference type="NCBI Taxonomy" id="408172"/>
    <lineage>
        <taxon>unclassified sequences</taxon>
        <taxon>metagenomes</taxon>
        <taxon>ecological metagenomes</taxon>
    </lineage>
</organism>
<dbReference type="AlphaFoldDB" id="A0A381Q489"/>
<comment type="cofactor">
    <cofactor evidence="1">
        <name>Mg(2+)</name>
        <dbReference type="ChEBI" id="CHEBI:18420"/>
    </cofactor>
</comment>
<accession>A0A381Q489</accession>
<sequence>MKQVLCKNNLLDSDNNVRLVQNAVKKNLGVSLPFLVDIVHHMVAPHNNQTRTLVLLQSANLFNNPDEAIIDIGSTIEYLHAAAALHRHIKEPEKARRRLQHVQKLWGSETSVLLGDYLLSISFQILTRVGNLDVLECVSLATQNIARGQVLEVSEPSLTATPKHWRSVTRDKIAVLFGAGAQSAAYWGNSSEVTASTLFSFGVHVGMAAQLKTDLEAVGNKKLFLQKLKEHELWFPLCFLLHECLPEEKQREISEKLQNEFDAQEFFEELNILFKKYEVSNQIHDEAELELKQAKEFLKQLEFDSGPLQPLTQYSMI</sequence>
<dbReference type="Gene3D" id="1.10.600.10">
    <property type="entry name" value="Farnesyl Diphosphate Synthase"/>
    <property type="match status" value="1"/>
</dbReference>
<evidence type="ECO:0000256" key="2">
    <source>
        <dbReference type="ARBA" id="ARBA00006706"/>
    </source>
</evidence>
<dbReference type="GO" id="GO:0004659">
    <property type="term" value="F:prenyltransferase activity"/>
    <property type="evidence" value="ECO:0007669"/>
    <property type="project" value="InterPro"/>
</dbReference>
<dbReference type="InterPro" id="IPR000092">
    <property type="entry name" value="Polyprenyl_synt"/>
</dbReference>
<dbReference type="GO" id="GO:0046872">
    <property type="term" value="F:metal ion binding"/>
    <property type="evidence" value="ECO:0007669"/>
    <property type="project" value="UniProtKB-KW"/>
</dbReference>
<dbReference type="GO" id="GO:0008299">
    <property type="term" value="P:isoprenoid biosynthetic process"/>
    <property type="evidence" value="ECO:0007669"/>
    <property type="project" value="InterPro"/>
</dbReference>
<comment type="similarity">
    <text evidence="2">Belongs to the FPP/GGPP synthase family.</text>
</comment>
<protein>
    <recommendedName>
        <fullName evidence="7">Polyprenyl synthetase</fullName>
    </recommendedName>
</protein>
<gene>
    <name evidence="6" type="ORF">METZ01_LOCUS27009</name>
</gene>
<evidence type="ECO:0008006" key="7">
    <source>
        <dbReference type="Google" id="ProtNLM"/>
    </source>
</evidence>
<dbReference type="Pfam" id="PF00348">
    <property type="entry name" value="polyprenyl_synt"/>
    <property type="match status" value="1"/>
</dbReference>
<evidence type="ECO:0000256" key="5">
    <source>
        <dbReference type="ARBA" id="ARBA00022842"/>
    </source>
</evidence>
<dbReference type="EMBL" id="UINC01001202">
    <property type="protein sequence ID" value="SUZ74155.1"/>
    <property type="molecule type" value="Genomic_DNA"/>
</dbReference>
<reference evidence="6" key="1">
    <citation type="submission" date="2018-05" db="EMBL/GenBank/DDBJ databases">
        <authorList>
            <person name="Lanie J.A."/>
            <person name="Ng W.-L."/>
            <person name="Kazmierczak K.M."/>
            <person name="Andrzejewski T.M."/>
            <person name="Davidsen T.M."/>
            <person name="Wayne K.J."/>
            <person name="Tettelin H."/>
            <person name="Glass J.I."/>
            <person name="Rusch D."/>
            <person name="Podicherti R."/>
            <person name="Tsui H.-C.T."/>
            <person name="Winkler M.E."/>
        </authorList>
    </citation>
    <scope>NUCLEOTIDE SEQUENCE</scope>
</reference>